<comment type="caution">
    <text evidence="2">The sequence shown here is derived from an EMBL/GenBank/DDBJ whole genome shotgun (WGS) entry which is preliminary data.</text>
</comment>
<feature type="compositionally biased region" description="Basic and acidic residues" evidence="1">
    <location>
        <begin position="61"/>
        <end position="113"/>
    </location>
</feature>
<evidence type="ECO:0000313" key="2">
    <source>
        <dbReference type="EMBL" id="GKV14739.1"/>
    </source>
</evidence>
<dbReference type="EMBL" id="BPVZ01000041">
    <property type="protein sequence ID" value="GKV14739.1"/>
    <property type="molecule type" value="Genomic_DNA"/>
</dbReference>
<reference evidence="2 3" key="1">
    <citation type="journal article" date="2021" name="Commun. Biol.">
        <title>The genome of Shorea leprosula (Dipterocarpaceae) highlights the ecological relevance of drought in aseasonal tropical rainforests.</title>
        <authorList>
            <person name="Ng K.K.S."/>
            <person name="Kobayashi M.J."/>
            <person name="Fawcett J.A."/>
            <person name="Hatakeyama M."/>
            <person name="Paape T."/>
            <person name="Ng C.H."/>
            <person name="Ang C.C."/>
            <person name="Tnah L.H."/>
            <person name="Lee C.T."/>
            <person name="Nishiyama T."/>
            <person name="Sese J."/>
            <person name="O'Brien M.J."/>
            <person name="Copetti D."/>
            <person name="Mohd Noor M.I."/>
            <person name="Ong R.C."/>
            <person name="Putra M."/>
            <person name="Sireger I.Z."/>
            <person name="Indrioko S."/>
            <person name="Kosugi Y."/>
            <person name="Izuno A."/>
            <person name="Isagi Y."/>
            <person name="Lee S.L."/>
            <person name="Shimizu K.K."/>
        </authorList>
    </citation>
    <scope>NUCLEOTIDE SEQUENCE [LARGE SCALE GENOMIC DNA]</scope>
    <source>
        <strain evidence="2">214</strain>
    </source>
</reference>
<feature type="region of interest" description="Disordered" evidence="1">
    <location>
        <begin position="1"/>
        <end position="129"/>
    </location>
</feature>
<feature type="compositionally biased region" description="Polar residues" evidence="1">
    <location>
        <begin position="1"/>
        <end position="11"/>
    </location>
</feature>
<sequence>MDIEKTMNNTKGLYIPEDRPRYTPPEKKSSGIDEAGSDAGNCIHNHAISSEVHVSSHRSSSRYERERDGRGTERVDFRDGGSKGRDGRKRPDYGRKEQFYGGEARREYEEYGKKRSRHDFKRAPGMLTS</sequence>
<dbReference type="AlphaFoldDB" id="A0AAV5JJ67"/>
<proteinExistence type="predicted"/>
<accession>A0AAV5JJ67</accession>
<keyword evidence="3" id="KW-1185">Reference proteome</keyword>
<evidence type="ECO:0000256" key="1">
    <source>
        <dbReference type="SAM" id="MobiDB-lite"/>
    </source>
</evidence>
<protein>
    <submittedName>
        <fullName evidence="2">Uncharacterized protein</fullName>
    </submittedName>
</protein>
<organism evidence="2 3">
    <name type="scientific">Rubroshorea leprosula</name>
    <dbReference type="NCBI Taxonomy" id="152421"/>
    <lineage>
        <taxon>Eukaryota</taxon>
        <taxon>Viridiplantae</taxon>
        <taxon>Streptophyta</taxon>
        <taxon>Embryophyta</taxon>
        <taxon>Tracheophyta</taxon>
        <taxon>Spermatophyta</taxon>
        <taxon>Magnoliopsida</taxon>
        <taxon>eudicotyledons</taxon>
        <taxon>Gunneridae</taxon>
        <taxon>Pentapetalae</taxon>
        <taxon>rosids</taxon>
        <taxon>malvids</taxon>
        <taxon>Malvales</taxon>
        <taxon>Dipterocarpaceae</taxon>
        <taxon>Rubroshorea</taxon>
    </lineage>
</organism>
<feature type="compositionally biased region" description="Basic and acidic residues" evidence="1">
    <location>
        <begin position="16"/>
        <end position="31"/>
    </location>
</feature>
<name>A0AAV5JJ67_9ROSI</name>
<evidence type="ECO:0000313" key="3">
    <source>
        <dbReference type="Proteomes" id="UP001054252"/>
    </source>
</evidence>
<gene>
    <name evidence="2" type="ORF">SLEP1_g25563</name>
</gene>
<dbReference type="Proteomes" id="UP001054252">
    <property type="component" value="Unassembled WGS sequence"/>
</dbReference>